<dbReference type="GO" id="GO:0090729">
    <property type="term" value="F:toxin activity"/>
    <property type="evidence" value="ECO:0007669"/>
    <property type="project" value="UniProtKB-KW"/>
</dbReference>
<evidence type="ECO:0000256" key="5">
    <source>
        <dbReference type="ARBA" id="ARBA00022737"/>
    </source>
</evidence>
<protein>
    <submittedName>
        <fullName evidence="10">Hemolysin-type calcium-binding repeat-containing protein</fullName>
    </submittedName>
</protein>
<comment type="subcellular location">
    <subcellularLocation>
        <location evidence="1">Membrane</location>
    </subcellularLocation>
    <subcellularLocation>
        <location evidence="2">Secreted</location>
    </subcellularLocation>
</comment>
<evidence type="ECO:0000256" key="9">
    <source>
        <dbReference type="SAM" id="SignalP"/>
    </source>
</evidence>
<dbReference type="SUPFAM" id="SSF51120">
    <property type="entry name" value="beta-Roll"/>
    <property type="match status" value="5"/>
</dbReference>
<organism evidence="10 11">
    <name type="scientific">Shimia haliotis</name>
    <dbReference type="NCBI Taxonomy" id="1280847"/>
    <lineage>
        <taxon>Bacteria</taxon>
        <taxon>Pseudomonadati</taxon>
        <taxon>Pseudomonadota</taxon>
        <taxon>Alphaproteobacteria</taxon>
        <taxon>Rhodobacterales</taxon>
        <taxon>Roseobacteraceae</taxon>
    </lineage>
</organism>
<dbReference type="PANTHER" id="PTHR38340">
    <property type="entry name" value="S-LAYER PROTEIN"/>
    <property type="match status" value="1"/>
</dbReference>
<dbReference type="AlphaFoldDB" id="A0A1I4HCI2"/>
<dbReference type="SUPFAM" id="SSF51445">
    <property type="entry name" value="(Trans)glycosidases"/>
    <property type="match status" value="1"/>
</dbReference>
<keyword evidence="3" id="KW-0964">Secreted</keyword>
<feature type="compositionally biased region" description="Pro residues" evidence="8">
    <location>
        <begin position="1030"/>
        <end position="1042"/>
    </location>
</feature>
<sequence>MLTALLLASAAGLLALATQISDEDSADSAAAFADDAGETTDASGQSDTGVAEDETVESFATEEPAADAAPPAEETDVSIAEPQDAAPGEVIAGDGGDNTLIGTERDDTMDGLAGDDRLVGLAGNDLMTGDTGADTLLGGYEVDVISGGEGDDRIKGGRGNDFLFGDDNDDTLIGGQGDDLLSAGTGADYLRGDEGDDVLYALDVGSQGAPDTLFGGEGNDRLIGDDGDTLTGGEGVNRFEIVVGDGNEAVVITDLSLFHGDEAELRTDLVSFLDDTGALLTRAELLSLNARLEDAENGRDTQVLMADQVVAVIEGYTVADLDADTNWVGNLSPGLTGQFDGDDLLVGDETGVTDDYFEGADGADTLVGGNGADYLLGDAGNDLVDGLDDPELAGAASDTLVGGEGDDTLRGDNGDVMAGNEGRDTFEVRVPLTGEDAPVEIYGYELRTESGHIEVITLLGADGTPLTAEEVADSVVIYQSEEGGEALVEYDGRVAAVLYGVDSHFMQDQTLWLGNLNPDPDAEGPTPVQTTGDVINMTLQSASTTGNAVTSEMFGANAIYSVNTEFGVPLANYVAAVDALDVMHVRFPAGQSDPETGEEEGTRWLNVMELEENDEGEMVLREEVVAALDAVIAAHENGNDVYLTLSTPTKIFSVEEYEAMYDDMARFAELIVTQYGDVVEAFEIGNEYWIQGETAYGQKADIAARAFAEGMENAGVAPEDQPSIIVQMGTPNNGSEFHTSVDDRPFGARRDDSNQQIIDQLSDEARDAIDGVVEHYYYNKHYDTFTDDGNERGFIDSDYAIWEENFDKELDLHITEWNIRTTNFPQNGMRAAGIIAEQFENMIEMGADAAHAWPPVHNTATHHAGTRTDMPIVDDEDRVLNSVRGAMFDVMSTELVGTELIETEFSNDDGQVEIQTYANDEKVVFQVVSRSDEVLNLDLDFSTLMPEFDDAYAVRIGYDSSPNSSDGVFRNGDGDIEAAEYTVIDGERYYFNEFDTLATVTDEPVDSDEVLVQLKPYEVIQITYVLAPNDIPPGETPTPPPGSAVLGTEQDDLLTGTDGNDSIDALGGSDTVNGGDGVDTIYGQDGNDSLEGGKGDDYVRGNDGNDAIYGFGGDDDMKGGDGDDSISGNQGNDTLSGSKGNDLLRGGDGDDTINGGVGTDTISGGEGRDTLTGWSGTDIFRFEGEDMATGDLITDFEVGFDVIELEYDDITSVNDLTISDIDGGVVVHVGPHGSLYLAGSLSAAEVRDAANFVFL</sequence>
<dbReference type="InterPro" id="IPR003995">
    <property type="entry name" value="RTX_toxin_determinant-A"/>
</dbReference>
<dbReference type="PROSITE" id="PS00330">
    <property type="entry name" value="HEMOLYSIN_CALCIUM"/>
    <property type="match status" value="2"/>
</dbReference>
<proteinExistence type="predicted"/>
<accession>A0A1I4HCI2</accession>
<dbReference type="Gene3D" id="2.150.10.10">
    <property type="entry name" value="Serralysin-like metalloprotease, C-terminal"/>
    <property type="match status" value="6"/>
</dbReference>
<feature type="signal peptide" evidence="9">
    <location>
        <begin position="1"/>
        <end position="17"/>
    </location>
</feature>
<evidence type="ECO:0000313" key="10">
    <source>
        <dbReference type="EMBL" id="SFL39875.1"/>
    </source>
</evidence>
<keyword evidence="4" id="KW-0800">Toxin</keyword>
<dbReference type="InterPro" id="IPR017853">
    <property type="entry name" value="GH"/>
</dbReference>
<evidence type="ECO:0000256" key="6">
    <source>
        <dbReference type="ARBA" id="ARBA00023026"/>
    </source>
</evidence>
<name>A0A1I4HCI2_9RHOB</name>
<evidence type="ECO:0000256" key="3">
    <source>
        <dbReference type="ARBA" id="ARBA00022525"/>
    </source>
</evidence>
<feature type="chain" id="PRO_5011641729" evidence="9">
    <location>
        <begin position="18"/>
        <end position="1255"/>
    </location>
</feature>
<dbReference type="InterPro" id="IPR001343">
    <property type="entry name" value="Hemolysn_Ca-bd"/>
</dbReference>
<keyword evidence="11" id="KW-1185">Reference proteome</keyword>
<dbReference type="GO" id="GO:0005509">
    <property type="term" value="F:calcium ion binding"/>
    <property type="evidence" value="ECO:0007669"/>
    <property type="project" value="InterPro"/>
</dbReference>
<dbReference type="InterPro" id="IPR011049">
    <property type="entry name" value="Serralysin-like_metalloprot_C"/>
</dbReference>
<feature type="compositionally biased region" description="Basic and acidic residues" evidence="8">
    <location>
        <begin position="1091"/>
        <end position="1100"/>
    </location>
</feature>
<dbReference type="PRINTS" id="PR00313">
    <property type="entry name" value="CABNDNGRPT"/>
</dbReference>
<dbReference type="GO" id="GO:0016020">
    <property type="term" value="C:membrane"/>
    <property type="evidence" value="ECO:0007669"/>
    <property type="project" value="UniProtKB-SubCell"/>
</dbReference>
<dbReference type="PRINTS" id="PR01488">
    <property type="entry name" value="RTXTOXINA"/>
</dbReference>
<evidence type="ECO:0000256" key="4">
    <source>
        <dbReference type="ARBA" id="ARBA00022656"/>
    </source>
</evidence>
<dbReference type="RefSeq" id="WP_139216250.1">
    <property type="nucleotide sequence ID" value="NZ_FOSZ01000012.1"/>
</dbReference>
<dbReference type="Pfam" id="PF00353">
    <property type="entry name" value="HemolysinCabind"/>
    <property type="match status" value="8"/>
</dbReference>
<dbReference type="InterPro" id="IPR050557">
    <property type="entry name" value="RTX_toxin/Mannuronan_C5-epim"/>
</dbReference>
<feature type="region of interest" description="Disordered" evidence="8">
    <location>
        <begin position="1030"/>
        <end position="1168"/>
    </location>
</feature>
<keyword evidence="9" id="KW-0732">Signal</keyword>
<feature type="region of interest" description="Disordered" evidence="8">
    <location>
        <begin position="24"/>
        <end position="107"/>
    </location>
</feature>
<feature type="compositionally biased region" description="Low complexity" evidence="8">
    <location>
        <begin position="27"/>
        <end position="42"/>
    </location>
</feature>
<keyword evidence="5" id="KW-0677">Repeat</keyword>
<evidence type="ECO:0000256" key="7">
    <source>
        <dbReference type="ARBA" id="ARBA00023136"/>
    </source>
</evidence>
<gene>
    <name evidence="10" type="ORF">SAMN04488036_11241</name>
</gene>
<evidence type="ECO:0000256" key="2">
    <source>
        <dbReference type="ARBA" id="ARBA00004613"/>
    </source>
</evidence>
<dbReference type="GO" id="GO:0005576">
    <property type="term" value="C:extracellular region"/>
    <property type="evidence" value="ECO:0007669"/>
    <property type="project" value="UniProtKB-SubCell"/>
</dbReference>
<evidence type="ECO:0000256" key="1">
    <source>
        <dbReference type="ARBA" id="ARBA00004370"/>
    </source>
</evidence>
<dbReference type="STRING" id="1280847.SAMN04488036_11241"/>
<keyword evidence="7" id="KW-0472">Membrane</keyword>
<dbReference type="PANTHER" id="PTHR38340:SF1">
    <property type="entry name" value="S-LAYER PROTEIN"/>
    <property type="match status" value="1"/>
</dbReference>
<feature type="compositionally biased region" description="Low complexity" evidence="8">
    <location>
        <begin position="61"/>
        <end position="72"/>
    </location>
</feature>
<feature type="region of interest" description="Disordered" evidence="8">
    <location>
        <begin position="397"/>
        <end position="420"/>
    </location>
</feature>
<dbReference type="OrthoDB" id="5242885at2"/>
<keyword evidence="6" id="KW-0843">Virulence</keyword>
<dbReference type="Proteomes" id="UP000198851">
    <property type="component" value="Unassembled WGS sequence"/>
</dbReference>
<evidence type="ECO:0000256" key="8">
    <source>
        <dbReference type="SAM" id="MobiDB-lite"/>
    </source>
</evidence>
<dbReference type="Gene3D" id="3.20.20.80">
    <property type="entry name" value="Glycosidases"/>
    <property type="match status" value="1"/>
</dbReference>
<dbReference type="InterPro" id="IPR018511">
    <property type="entry name" value="Hemolysin-typ_Ca-bd_CS"/>
</dbReference>
<evidence type="ECO:0000313" key="11">
    <source>
        <dbReference type="Proteomes" id="UP000198851"/>
    </source>
</evidence>
<reference evidence="11" key="1">
    <citation type="submission" date="2016-10" db="EMBL/GenBank/DDBJ databases">
        <authorList>
            <person name="Varghese N."/>
            <person name="Submissions S."/>
        </authorList>
    </citation>
    <scope>NUCLEOTIDE SEQUENCE [LARGE SCALE GENOMIC DNA]</scope>
    <source>
        <strain evidence="11">DSM 28453</strain>
    </source>
</reference>
<dbReference type="EMBL" id="FOSZ01000012">
    <property type="protein sequence ID" value="SFL39875.1"/>
    <property type="molecule type" value="Genomic_DNA"/>
</dbReference>